<organism evidence="1 2">
    <name type="scientific">Saccharopolyspora erythraea</name>
    <name type="common">Streptomyces erythraeus</name>
    <dbReference type="NCBI Taxonomy" id="1836"/>
    <lineage>
        <taxon>Bacteria</taxon>
        <taxon>Bacillati</taxon>
        <taxon>Actinomycetota</taxon>
        <taxon>Actinomycetes</taxon>
        <taxon>Pseudonocardiales</taxon>
        <taxon>Pseudonocardiaceae</taxon>
        <taxon>Saccharopolyspora</taxon>
    </lineage>
</organism>
<dbReference type="InterPro" id="IPR007804">
    <property type="entry name" value="GvpG"/>
</dbReference>
<reference evidence="2" key="1">
    <citation type="journal article" date="2019" name="Int. J. Syst. Evol. Microbiol.">
        <title>The Global Catalogue of Microorganisms (GCM) 10K type strain sequencing project: providing services to taxonomists for standard genome sequencing and annotation.</title>
        <authorList>
            <consortium name="The Broad Institute Genomics Platform"/>
            <consortium name="The Broad Institute Genome Sequencing Center for Infectious Disease"/>
            <person name="Wu L."/>
            <person name="Ma J."/>
        </authorList>
    </citation>
    <scope>NUCLEOTIDE SEQUENCE [LARGE SCALE GENOMIC DNA]</scope>
    <source>
        <strain evidence="2">JCM 10303</strain>
    </source>
</reference>
<dbReference type="Pfam" id="PF05120">
    <property type="entry name" value="GvpG"/>
    <property type="match status" value="1"/>
</dbReference>
<protein>
    <submittedName>
        <fullName evidence="1">Gas vesicle protein GvpG</fullName>
    </submittedName>
</protein>
<proteinExistence type="predicted"/>
<dbReference type="Proteomes" id="UP001500729">
    <property type="component" value="Unassembled WGS sequence"/>
</dbReference>
<sequence length="83" mass="9448">MGLLSAILTLPLAPVRGVVWIAEQMKNQAEQEYYDPRVIQRQLAEVDEAHANGELTDQERDELQDGLLARLFEVQRRRGAGEM</sequence>
<accession>A0ABP3NS27</accession>
<comment type="caution">
    <text evidence="1">The sequence shown here is derived from an EMBL/GenBank/DDBJ whole genome shotgun (WGS) entry which is preliminary data.</text>
</comment>
<dbReference type="RefSeq" id="WP_029622070.1">
    <property type="nucleotide sequence ID" value="NZ_BAAAGS010000054.1"/>
</dbReference>
<evidence type="ECO:0000313" key="2">
    <source>
        <dbReference type="Proteomes" id="UP001500729"/>
    </source>
</evidence>
<name>A0ABP3NS27_SACER</name>
<dbReference type="EMBL" id="BAAAGS010000054">
    <property type="protein sequence ID" value="GAA0551486.1"/>
    <property type="molecule type" value="Genomic_DNA"/>
</dbReference>
<keyword evidence="2" id="KW-1185">Reference proteome</keyword>
<evidence type="ECO:0000313" key="1">
    <source>
        <dbReference type="EMBL" id="GAA0551486.1"/>
    </source>
</evidence>
<gene>
    <name evidence="1" type="ORF">GCM10009533_57280</name>
</gene>